<dbReference type="PANTHER" id="PTHR41791:SF1">
    <property type="entry name" value="SSL7039 PROTEIN"/>
    <property type="match status" value="1"/>
</dbReference>
<dbReference type="EMBL" id="ADZX01000525">
    <property type="protein sequence ID" value="EFK96272.1"/>
    <property type="molecule type" value="Genomic_DNA"/>
</dbReference>
<reference evidence="1" key="1">
    <citation type="submission" date="2010-07" db="EMBL/GenBank/DDBJ databases">
        <authorList>
            <consortium name="CONSOLIDER consortium CSD2007-00005"/>
            <person name="Guazzaroni M.-E."/>
            <person name="Richter M."/>
            <person name="Garcia-Salamanca A."/>
            <person name="Yarza P."/>
            <person name="Ferrer M."/>
        </authorList>
    </citation>
    <scope>NUCLEOTIDE SEQUENCE</scope>
</reference>
<dbReference type="PANTHER" id="PTHR41791">
    <property type="entry name" value="SSL7039 PROTEIN"/>
    <property type="match status" value="1"/>
</dbReference>
<name>D9PJJ3_9ZZZZ</name>
<dbReference type="InterPro" id="IPR014056">
    <property type="entry name" value="TypeIITA-like_toxin_pred"/>
</dbReference>
<accession>D9PJJ3</accession>
<dbReference type="PIRSF" id="PIRSF028744">
    <property type="entry name" value="Addict_mod_HI1419"/>
    <property type="match status" value="1"/>
</dbReference>
<gene>
    <name evidence="1" type="ORF">LDC_1702</name>
</gene>
<protein>
    <recommendedName>
        <fullName evidence="2">Addiction module killer protein</fullName>
    </recommendedName>
</protein>
<evidence type="ECO:0008006" key="2">
    <source>
        <dbReference type="Google" id="ProtNLM"/>
    </source>
</evidence>
<dbReference type="AlphaFoldDB" id="D9PJJ3"/>
<proteinExistence type="predicted"/>
<reference evidence="1" key="2">
    <citation type="journal article" date="2011" name="Microb. Ecol.">
        <title>Taxonomic and Functional Metagenomic Profiling of the Microbial Community in the Anoxic Sediment of a Sub-saline Shallow Lake (Laguna de Carrizo, Central Spain).</title>
        <authorList>
            <person name="Ferrer M."/>
            <person name="Guazzaroni M.E."/>
            <person name="Richter M."/>
            <person name="Garcia-Salamanca A."/>
            <person name="Yarza P."/>
            <person name="Suarez-Suarez A."/>
            <person name="Solano J."/>
            <person name="Alcaide M."/>
            <person name="van Dillewijn P."/>
            <person name="Molina-Henares M.A."/>
            <person name="Lopez-Cortes N."/>
            <person name="Al-Ramahi Y."/>
            <person name="Guerrero C."/>
            <person name="Acosta A."/>
            <person name="de Eugenio L.I."/>
            <person name="Martinez V."/>
            <person name="Marques S."/>
            <person name="Rojo F."/>
            <person name="Santero E."/>
            <person name="Genilloud O."/>
            <person name="Perez-Perez J."/>
            <person name="Rossello-Mora R."/>
            <person name="Ramos J.L."/>
        </authorList>
    </citation>
    <scope>NUCLEOTIDE SEQUENCE</scope>
</reference>
<comment type="caution">
    <text evidence="1">The sequence shown here is derived from an EMBL/GenBank/DDBJ whole genome shotgun (WGS) entry which is preliminary data.</text>
</comment>
<evidence type="ECO:0000313" key="1">
    <source>
        <dbReference type="EMBL" id="EFK96272.1"/>
    </source>
</evidence>
<organism evidence="1">
    <name type="scientific">sediment metagenome</name>
    <dbReference type="NCBI Taxonomy" id="749907"/>
    <lineage>
        <taxon>unclassified sequences</taxon>
        <taxon>metagenomes</taxon>
        <taxon>ecological metagenomes</taxon>
    </lineage>
</organism>
<dbReference type="NCBIfam" id="TIGR02683">
    <property type="entry name" value="upstrm_HI1419"/>
    <property type="match status" value="1"/>
</dbReference>
<sequence>MHIEMTQTYSDWENNLKDLVVRARIQARIGRLAMGNAGQHRTLSGGVSELKLDFGAGYRVYYTERGKTLIVLLAGGDKSSQSVDIKVALSLAKNL</sequence>